<evidence type="ECO:0000313" key="6">
    <source>
        <dbReference type="EMBL" id="TDG04953.1"/>
    </source>
</evidence>
<feature type="domain" description="HTH araC/xylS-type" evidence="5">
    <location>
        <begin position="218"/>
        <end position="319"/>
    </location>
</feature>
<keyword evidence="3" id="KW-0804">Transcription</keyword>
<proteinExistence type="predicted"/>
<dbReference type="Pfam" id="PF14525">
    <property type="entry name" value="AraC_binding_2"/>
    <property type="match status" value="1"/>
</dbReference>
<dbReference type="InterPro" id="IPR009057">
    <property type="entry name" value="Homeodomain-like_sf"/>
</dbReference>
<dbReference type="InterPro" id="IPR018062">
    <property type="entry name" value="HTH_AraC-typ_CS"/>
</dbReference>
<accession>A0A4R5L7U5</accession>
<dbReference type="Gene3D" id="1.10.10.60">
    <property type="entry name" value="Homeodomain-like"/>
    <property type="match status" value="1"/>
</dbReference>
<feature type="region of interest" description="Disordered" evidence="4">
    <location>
        <begin position="316"/>
        <end position="339"/>
    </location>
</feature>
<evidence type="ECO:0000259" key="5">
    <source>
        <dbReference type="PROSITE" id="PS01124"/>
    </source>
</evidence>
<evidence type="ECO:0000256" key="1">
    <source>
        <dbReference type="ARBA" id="ARBA00023015"/>
    </source>
</evidence>
<dbReference type="OrthoDB" id="9178898at2"/>
<dbReference type="PROSITE" id="PS00041">
    <property type="entry name" value="HTH_ARAC_FAMILY_1"/>
    <property type="match status" value="1"/>
</dbReference>
<keyword evidence="1" id="KW-0805">Transcription regulation</keyword>
<dbReference type="PANTHER" id="PTHR47894:SF1">
    <property type="entry name" value="HTH-TYPE TRANSCRIPTIONAL REGULATOR VQSM"/>
    <property type="match status" value="1"/>
</dbReference>
<dbReference type="PROSITE" id="PS01124">
    <property type="entry name" value="HTH_ARAC_FAMILY_2"/>
    <property type="match status" value="1"/>
</dbReference>
<dbReference type="RefSeq" id="WP_133185978.1">
    <property type="nucleotide sequence ID" value="NZ_SMOD01000024.1"/>
</dbReference>
<comment type="caution">
    <text evidence="6">The sequence shown here is derived from an EMBL/GenBank/DDBJ whole genome shotgun (WGS) entry which is preliminary data.</text>
</comment>
<evidence type="ECO:0000256" key="2">
    <source>
        <dbReference type="ARBA" id="ARBA00023125"/>
    </source>
</evidence>
<dbReference type="GO" id="GO:0000976">
    <property type="term" value="F:transcription cis-regulatory region binding"/>
    <property type="evidence" value="ECO:0007669"/>
    <property type="project" value="TreeGrafter"/>
</dbReference>
<dbReference type="Pfam" id="PF12833">
    <property type="entry name" value="HTH_18"/>
    <property type="match status" value="1"/>
</dbReference>
<dbReference type="AlphaFoldDB" id="A0A4R5L7U5"/>
<feature type="compositionally biased region" description="Polar residues" evidence="4">
    <location>
        <begin position="316"/>
        <end position="325"/>
    </location>
</feature>
<name>A0A4R5L7U5_9BURK</name>
<evidence type="ECO:0000313" key="7">
    <source>
        <dbReference type="Proteomes" id="UP000295606"/>
    </source>
</evidence>
<dbReference type="SUPFAM" id="SSF46689">
    <property type="entry name" value="Homeodomain-like"/>
    <property type="match status" value="1"/>
</dbReference>
<dbReference type="SMART" id="SM00342">
    <property type="entry name" value="HTH_ARAC"/>
    <property type="match status" value="1"/>
</dbReference>
<protein>
    <submittedName>
        <fullName evidence="6">AraC family transcriptional regulator</fullName>
    </submittedName>
</protein>
<dbReference type="InterPro" id="IPR018060">
    <property type="entry name" value="HTH_AraC"/>
</dbReference>
<dbReference type="GO" id="GO:0005829">
    <property type="term" value="C:cytosol"/>
    <property type="evidence" value="ECO:0007669"/>
    <property type="project" value="TreeGrafter"/>
</dbReference>
<sequence length="339" mass="37215">MNGSGIAEVARWSTRDLPAPQRLDVWADVLTSAMIPLYVRARNPREFEASMTVVACGPLTVVRQSGTPHTCGRGRSELARSGQRQYHLMMSLNNTYHVSHRNDLCLAPGDLVLVDSDLNCGIDLVRWYEFLNIGIPVEWLKRWIPDVGSLVGRRIPGNSNWGAALAAYLIQLLPDAVANAPIPHSVLADQVGALLALIAHEMSGQEPHSKPAERSLRDRVSDCLAQRCHEHGLTAEAVADSLGISVRTLHRALAGCQQTFADQLLDARMNCALRMLESNIFSRVTVGEIGRRAGFADASHFTRVVRRRMGVTPQQLRMRSGTDASDTAARNAAEWDGDQ</sequence>
<dbReference type="InterPro" id="IPR035418">
    <property type="entry name" value="AraC-bd_2"/>
</dbReference>
<dbReference type="PANTHER" id="PTHR47894">
    <property type="entry name" value="HTH-TYPE TRANSCRIPTIONAL REGULATOR GADX"/>
    <property type="match status" value="1"/>
</dbReference>
<gene>
    <name evidence="6" type="ORF">E1N52_27700</name>
</gene>
<dbReference type="GO" id="GO:0003700">
    <property type="term" value="F:DNA-binding transcription factor activity"/>
    <property type="evidence" value="ECO:0007669"/>
    <property type="project" value="InterPro"/>
</dbReference>
<dbReference type="PRINTS" id="PR00032">
    <property type="entry name" value="HTHARAC"/>
</dbReference>
<evidence type="ECO:0000256" key="4">
    <source>
        <dbReference type="SAM" id="MobiDB-lite"/>
    </source>
</evidence>
<dbReference type="EMBL" id="SMOD01000024">
    <property type="protein sequence ID" value="TDG04953.1"/>
    <property type="molecule type" value="Genomic_DNA"/>
</dbReference>
<evidence type="ECO:0000256" key="3">
    <source>
        <dbReference type="ARBA" id="ARBA00023163"/>
    </source>
</evidence>
<dbReference type="Proteomes" id="UP000295606">
    <property type="component" value="Unassembled WGS sequence"/>
</dbReference>
<dbReference type="InterPro" id="IPR020449">
    <property type="entry name" value="Tscrpt_reg_AraC-type_HTH"/>
</dbReference>
<organism evidence="6 7">
    <name type="scientific">Paraburkholderia guartelaensis</name>
    <dbReference type="NCBI Taxonomy" id="2546446"/>
    <lineage>
        <taxon>Bacteria</taxon>
        <taxon>Pseudomonadati</taxon>
        <taxon>Pseudomonadota</taxon>
        <taxon>Betaproteobacteria</taxon>
        <taxon>Burkholderiales</taxon>
        <taxon>Burkholderiaceae</taxon>
        <taxon>Paraburkholderia</taxon>
    </lineage>
</organism>
<keyword evidence="2" id="KW-0238">DNA-binding</keyword>
<reference evidence="6 7" key="1">
    <citation type="submission" date="2019-03" db="EMBL/GenBank/DDBJ databases">
        <title>Paraburkholderia sp. isolated from native Mimosa gymnas in Guartela State Park, Brazil.</title>
        <authorList>
            <person name="Paulitsch F."/>
            <person name="Hungria M."/>
            <person name="Delamuta J.R.M."/>
            <person name="Ribeiro R.A."/>
            <person name="Dall'Agnol R."/>
            <person name="Silva J.S.B."/>
        </authorList>
    </citation>
    <scope>NUCLEOTIDE SEQUENCE [LARGE SCALE GENOMIC DNA]</scope>
    <source>
        <strain evidence="6 7">CNPSo 3008</strain>
    </source>
</reference>